<dbReference type="FunFam" id="2.60.120.200:FF:000198">
    <property type="entry name" value="Probable L-type lectin-domain containing receptor kinase S.5"/>
    <property type="match status" value="1"/>
</dbReference>
<keyword evidence="28" id="KW-1185">Reference proteome</keyword>
<dbReference type="SMART" id="SM00249">
    <property type="entry name" value="PHD"/>
    <property type="match status" value="3"/>
</dbReference>
<dbReference type="InterPro" id="IPR046349">
    <property type="entry name" value="C1-like_sf"/>
</dbReference>
<evidence type="ECO:0000259" key="25">
    <source>
        <dbReference type="PROSITE" id="PS50011"/>
    </source>
</evidence>
<proteinExistence type="inferred from homology"/>
<keyword evidence="17" id="KW-0862">Zinc</keyword>
<dbReference type="OrthoDB" id="1913956at2759"/>
<keyword evidence="12 27" id="KW-0430">Lectin</keyword>
<dbReference type="CDD" id="cd06899">
    <property type="entry name" value="lectin_legume_LecRK_Arcelin_ConA"/>
    <property type="match status" value="1"/>
</dbReference>
<dbReference type="PROSITE" id="PS00108">
    <property type="entry name" value="PROTEIN_KINASE_ST"/>
    <property type="match status" value="1"/>
</dbReference>
<sequence>MEKIIEHFSHTHPLVLKEIKDNEGQVLCSGCEVAISGPCYSCTQCPYVLHKSCATLAPQLTHPHHPHPLTLLSSSPYPGPNSYICNICRKRRSHNNFVYHCSLCQFDLCMPCAWASLSTPLSHHQSQPFKHFTSHHHALVFIDDQHQQRLQYSDQLCDACIRPITAASPLFVCAENCGFLLHSACAELPTTKHHPFHPHPLTLFPKAPPYDGIFRCDGCRCLGNGFVYRCEECEFELDVCCALLQDKTEHQSHKHPLVLQNSSVARICKCCNLGSKHVLVCDVCDEFAIDSRCATLPSTAWHIYDKHPLRLTYGSVGEQDCEICKKKMSGKTWWYKCEECELSAHTYCVVGKSKRVKFGGSFKYENHAHPLTLVEGNSEEGRNECASLVRLQLQLPVPTNQGHSTSWPFQQQKLAMLISWVVKSQFLAVIFSIVALIQVSCFSFDFRTFQPTDEDELFLSKNSKIYLDAIQVTPDIRGEIFNYSGRVFYRRPYRLWRSKSKNQTAAFNTTFVLNISPQTSPGGEGLAFILTGNTNLPENSAGKWLGIVNATTNGTSQAGILAVEFDTRSNSEEDGPHNHIGVNINSINSIKQVSLTNLGINVSSGTNVTMRIQYAEDILSVFGSMNGSADMKTLLISPTLNLSAYLPQEVFLGFSASTSDHTELNCVRAWEFKGTDIADDNQELLWVWITVPAILIIIGGVVFILLWKRKRSMEKPEDVYPRIEDQIQSSSMAPKKFGLGEIRKATGRFSAQNKLGEGGFGTVYKGVLGGKEIAVKRVSKDSRQGKQEFIAEVTIIGSLHHKNLVKLIGWCYESRELLLVYEFMPNGSLDKYLYDGSILLSWGSRHSAIYGVAQALDYLHNGCEKKVLHRDIKASNILLDSDFTAKLGDFGLARAIQKRDETHHSTKEIAGTPGYMAPETFLTGRATVETDVYAFGVVVLEVVCGTRRGNLYTQMDDYRNSIVYWVWELYGKGKILAAVDNRIRKEIKEEEVEDVLVLGLACCHPNPHHRPSMRTVMQVLTGEAAPPLVPKERPAFVWPAMPPSFKEEVDNSITESQVTTFLEDLEVTGR</sequence>
<dbReference type="PROSITE" id="PS00107">
    <property type="entry name" value="PROTEIN_KINASE_ATP"/>
    <property type="match status" value="1"/>
</dbReference>
<evidence type="ECO:0000256" key="8">
    <source>
        <dbReference type="ARBA" id="ARBA00022679"/>
    </source>
</evidence>
<dbReference type="InterPro" id="IPR017441">
    <property type="entry name" value="Protein_kinase_ATP_BS"/>
</dbReference>
<evidence type="ECO:0000256" key="6">
    <source>
        <dbReference type="ARBA" id="ARBA00022475"/>
    </source>
</evidence>
<dbReference type="Pfam" id="PF03107">
    <property type="entry name" value="C1_2"/>
    <property type="match status" value="5"/>
</dbReference>
<keyword evidence="21 27" id="KW-0675">Receptor</keyword>
<dbReference type="PROSITE" id="PS50011">
    <property type="entry name" value="PROTEIN_KINASE_DOM"/>
    <property type="match status" value="1"/>
</dbReference>
<keyword evidence="6" id="KW-1003">Cell membrane</keyword>
<keyword evidence="13" id="KW-0677">Repeat</keyword>
<accession>A0A834SIG8</accession>
<feature type="domain" description="Phorbol-ester/DAG-type" evidence="26">
    <location>
        <begin position="11"/>
        <end position="61"/>
    </location>
</feature>
<keyword evidence="7" id="KW-0723">Serine/threonine-protein kinase</keyword>
<evidence type="ECO:0000256" key="19">
    <source>
        <dbReference type="ARBA" id="ARBA00022989"/>
    </source>
</evidence>
<evidence type="ECO:0000256" key="14">
    <source>
        <dbReference type="ARBA" id="ARBA00022741"/>
    </source>
</evidence>
<dbReference type="InterPro" id="IPR019825">
    <property type="entry name" value="Lectin_legB_Mn/Ca_BS"/>
</dbReference>
<dbReference type="GO" id="GO:0008270">
    <property type="term" value="F:zinc ion binding"/>
    <property type="evidence" value="ECO:0007669"/>
    <property type="project" value="UniProtKB-KW"/>
</dbReference>
<evidence type="ECO:0000256" key="21">
    <source>
        <dbReference type="ARBA" id="ARBA00023170"/>
    </source>
</evidence>
<evidence type="ECO:0000259" key="26">
    <source>
        <dbReference type="PROSITE" id="PS50081"/>
    </source>
</evidence>
<feature type="domain" description="Protein kinase" evidence="25">
    <location>
        <begin position="749"/>
        <end position="1029"/>
    </location>
</feature>
<keyword evidence="16 27" id="KW-0418">Kinase</keyword>
<keyword evidence="8" id="KW-0808">Transferase</keyword>
<dbReference type="InterPro" id="IPR000719">
    <property type="entry name" value="Prot_kinase_dom"/>
</dbReference>
<dbReference type="FunFam" id="1.10.510.10:FF:000626">
    <property type="entry name" value="probable L-type lectin-domain containing receptor kinase S.5"/>
    <property type="match status" value="1"/>
</dbReference>
<dbReference type="InterPro" id="IPR004146">
    <property type="entry name" value="DC1"/>
</dbReference>
<evidence type="ECO:0000256" key="12">
    <source>
        <dbReference type="ARBA" id="ARBA00022734"/>
    </source>
</evidence>
<dbReference type="FunFam" id="3.30.200.20:FF:000162">
    <property type="entry name" value="Adenine nucleotide alpha hydrolase-like domain kinase"/>
    <property type="match status" value="1"/>
</dbReference>
<dbReference type="AlphaFoldDB" id="A0A834SIG8"/>
<comment type="subcellular location">
    <subcellularLocation>
        <location evidence="1">Cell membrane</location>
        <topology evidence="1">Single-pass type I membrane protein</topology>
    </subcellularLocation>
</comment>
<dbReference type="PROSITE" id="PS00307">
    <property type="entry name" value="LECTIN_LEGUME_BETA"/>
    <property type="match status" value="1"/>
</dbReference>
<keyword evidence="20 24" id="KW-0472">Membrane</keyword>
<evidence type="ECO:0000256" key="4">
    <source>
        <dbReference type="ARBA" id="ARBA00010217"/>
    </source>
</evidence>
<dbReference type="CDD" id="cd14066">
    <property type="entry name" value="STKc_IRAK"/>
    <property type="match status" value="1"/>
</dbReference>
<dbReference type="GO" id="GO:0004674">
    <property type="term" value="F:protein serine/threonine kinase activity"/>
    <property type="evidence" value="ECO:0007669"/>
    <property type="project" value="UniProtKB-KW"/>
</dbReference>
<protein>
    <recommendedName>
        <fullName evidence="5">non-specific serine/threonine protein kinase</fullName>
        <ecNumber evidence="5">2.7.11.1</ecNumber>
    </recommendedName>
</protein>
<evidence type="ECO:0000256" key="9">
    <source>
        <dbReference type="ARBA" id="ARBA00022692"/>
    </source>
</evidence>
<feature type="binding site" evidence="23">
    <location>
        <position position="776"/>
    </location>
    <ligand>
        <name>ATP</name>
        <dbReference type="ChEBI" id="CHEBI:30616"/>
    </ligand>
</feature>
<gene>
    <name evidence="27" type="ORF">G2W53_043258</name>
</gene>
<dbReference type="InterPro" id="IPR011009">
    <property type="entry name" value="Kinase-like_dom_sf"/>
</dbReference>
<keyword evidence="15" id="KW-0863">Zinc-finger</keyword>
<keyword evidence="14 23" id="KW-0547">Nucleotide-binding</keyword>
<dbReference type="SMART" id="SM00220">
    <property type="entry name" value="S_TKc"/>
    <property type="match status" value="1"/>
</dbReference>
<feature type="transmembrane region" description="Helical" evidence="24">
    <location>
        <begin position="685"/>
        <end position="707"/>
    </location>
</feature>
<evidence type="ECO:0000256" key="2">
    <source>
        <dbReference type="ARBA" id="ARBA00007606"/>
    </source>
</evidence>
<evidence type="ECO:0000256" key="22">
    <source>
        <dbReference type="ARBA" id="ARBA00023180"/>
    </source>
</evidence>
<dbReference type="Pfam" id="PF07714">
    <property type="entry name" value="PK_Tyr_Ser-Thr"/>
    <property type="match status" value="1"/>
</dbReference>
<keyword evidence="9 24" id="KW-0812">Transmembrane</keyword>
<dbReference type="InterPro" id="IPR013320">
    <property type="entry name" value="ConA-like_dom_sf"/>
</dbReference>
<dbReference type="InterPro" id="IPR008271">
    <property type="entry name" value="Ser/Thr_kinase_AS"/>
</dbReference>
<dbReference type="PROSITE" id="PS50081">
    <property type="entry name" value="ZF_DAG_PE_2"/>
    <property type="match status" value="1"/>
</dbReference>
<evidence type="ECO:0000256" key="1">
    <source>
        <dbReference type="ARBA" id="ARBA00004251"/>
    </source>
</evidence>
<keyword evidence="22" id="KW-0325">Glycoprotein</keyword>
<dbReference type="InterPro" id="IPR001965">
    <property type="entry name" value="Znf_PHD"/>
</dbReference>
<evidence type="ECO:0000313" key="28">
    <source>
        <dbReference type="Proteomes" id="UP000634136"/>
    </source>
</evidence>
<evidence type="ECO:0000256" key="17">
    <source>
        <dbReference type="ARBA" id="ARBA00022833"/>
    </source>
</evidence>
<evidence type="ECO:0000256" key="10">
    <source>
        <dbReference type="ARBA" id="ARBA00022723"/>
    </source>
</evidence>
<dbReference type="GO" id="GO:0051707">
    <property type="term" value="P:response to other organism"/>
    <property type="evidence" value="ECO:0007669"/>
    <property type="project" value="UniProtKB-ARBA"/>
</dbReference>
<evidence type="ECO:0000256" key="23">
    <source>
        <dbReference type="PROSITE-ProRule" id="PRU10141"/>
    </source>
</evidence>
<dbReference type="GO" id="GO:0005886">
    <property type="term" value="C:plasma membrane"/>
    <property type="evidence" value="ECO:0007669"/>
    <property type="project" value="UniProtKB-SubCell"/>
</dbReference>
<dbReference type="SUPFAM" id="SSF57889">
    <property type="entry name" value="Cysteine-rich domain"/>
    <property type="match status" value="4"/>
</dbReference>
<dbReference type="InterPro" id="IPR050528">
    <property type="entry name" value="L-type_Lectin-RKs"/>
</dbReference>
<evidence type="ECO:0000256" key="16">
    <source>
        <dbReference type="ARBA" id="ARBA00022777"/>
    </source>
</evidence>
<evidence type="ECO:0000256" key="7">
    <source>
        <dbReference type="ARBA" id="ARBA00022527"/>
    </source>
</evidence>
<evidence type="ECO:0000256" key="5">
    <source>
        <dbReference type="ARBA" id="ARBA00012513"/>
    </source>
</evidence>
<dbReference type="EC" id="2.7.11.1" evidence="5"/>
<evidence type="ECO:0000313" key="27">
    <source>
        <dbReference type="EMBL" id="KAF7804147.1"/>
    </source>
</evidence>
<dbReference type="Pfam" id="PF00139">
    <property type="entry name" value="Lectin_legB"/>
    <property type="match status" value="1"/>
</dbReference>
<evidence type="ECO:0000256" key="15">
    <source>
        <dbReference type="ARBA" id="ARBA00022771"/>
    </source>
</evidence>
<evidence type="ECO:0000256" key="18">
    <source>
        <dbReference type="ARBA" id="ARBA00022840"/>
    </source>
</evidence>
<dbReference type="EMBL" id="JAAIUW010000013">
    <property type="protein sequence ID" value="KAF7804147.1"/>
    <property type="molecule type" value="Genomic_DNA"/>
</dbReference>
<dbReference type="GO" id="GO:0030246">
    <property type="term" value="F:carbohydrate binding"/>
    <property type="evidence" value="ECO:0007669"/>
    <property type="project" value="UniProtKB-KW"/>
</dbReference>
<dbReference type="GO" id="GO:0005524">
    <property type="term" value="F:ATP binding"/>
    <property type="evidence" value="ECO:0007669"/>
    <property type="project" value="UniProtKB-UniRule"/>
</dbReference>
<comment type="similarity">
    <text evidence="3">In the N-terminal section; belongs to the leguminous lectin family.</text>
</comment>
<keyword evidence="11" id="KW-0732">Signal</keyword>
<dbReference type="Proteomes" id="UP000634136">
    <property type="component" value="Unassembled WGS sequence"/>
</dbReference>
<dbReference type="SUPFAM" id="SSF49899">
    <property type="entry name" value="Concanavalin A-like lectins/glucanases"/>
    <property type="match status" value="1"/>
</dbReference>
<dbReference type="Gene3D" id="2.60.120.200">
    <property type="match status" value="1"/>
</dbReference>
<keyword evidence="19 24" id="KW-1133">Transmembrane helix</keyword>
<dbReference type="Gene3D" id="3.30.200.20">
    <property type="entry name" value="Phosphorylase Kinase, domain 1"/>
    <property type="match status" value="1"/>
</dbReference>
<organism evidence="27 28">
    <name type="scientific">Senna tora</name>
    <dbReference type="NCBI Taxonomy" id="362788"/>
    <lineage>
        <taxon>Eukaryota</taxon>
        <taxon>Viridiplantae</taxon>
        <taxon>Streptophyta</taxon>
        <taxon>Embryophyta</taxon>
        <taxon>Tracheophyta</taxon>
        <taxon>Spermatophyta</taxon>
        <taxon>Magnoliopsida</taxon>
        <taxon>eudicotyledons</taxon>
        <taxon>Gunneridae</taxon>
        <taxon>Pentapetalae</taxon>
        <taxon>rosids</taxon>
        <taxon>fabids</taxon>
        <taxon>Fabales</taxon>
        <taxon>Fabaceae</taxon>
        <taxon>Caesalpinioideae</taxon>
        <taxon>Cassia clade</taxon>
        <taxon>Senna</taxon>
    </lineage>
</organism>
<evidence type="ECO:0000256" key="13">
    <source>
        <dbReference type="ARBA" id="ARBA00022737"/>
    </source>
</evidence>
<keyword evidence="10" id="KW-0479">Metal-binding</keyword>
<comment type="similarity">
    <text evidence="2">Belongs to the leguminous lectin family.</text>
</comment>
<reference evidence="27" key="1">
    <citation type="submission" date="2020-09" db="EMBL/GenBank/DDBJ databases">
        <title>Genome-Enabled Discovery of Anthraquinone Biosynthesis in Senna tora.</title>
        <authorList>
            <person name="Kang S.-H."/>
            <person name="Pandey R.P."/>
            <person name="Lee C.-M."/>
            <person name="Sim J.-S."/>
            <person name="Jeong J.-T."/>
            <person name="Choi B.-S."/>
            <person name="Jung M."/>
            <person name="Ginzburg D."/>
            <person name="Zhao K."/>
            <person name="Won S.Y."/>
            <person name="Oh T.-J."/>
            <person name="Yu Y."/>
            <person name="Kim N.-H."/>
            <person name="Lee O.R."/>
            <person name="Lee T.-H."/>
            <person name="Bashyal P."/>
            <person name="Kim T.-S."/>
            <person name="Lee W.-H."/>
            <person name="Kawkins C."/>
            <person name="Kim C.-K."/>
            <person name="Kim J.S."/>
            <person name="Ahn B.O."/>
            <person name="Rhee S.Y."/>
            <person name="Sohng J.K."/>
        </authorList>
    </citation>
    <scope>NUCLEOTIDE SEQUENCE</scope>
    <source>
        <tissue evidence="27">Leaf</tissue>
    </source>
</reference>
<dbReference type="PANTHER" id="PTHR27007">
    <property type="match status" value="1"/>
</dbReference>
<comment type="caution">
    <text evidence="27">The sequence shown here is derived from an EMBL/GenBank/DDBJ whole genome shotgun (WGS) entry which is preliminary data.</text>
</comment>
<dbReference type="InterPro" id="IPR001220">
    <property type="entry name" value="Legume_lectin_dom"/>
</dbReference>
<evidence type="ECO:0000256" key="24">
    <source>
        <dbReference type="SAM" id="Phobius"/>
    </source>
</evidence>
<keyword evidence="18 23" id="KW-0067">ATP-binding</keyword>
<evidence type="ECO:0000256" key="11">
    <source>
        <dbReference type="ARBA" id="ARBA00022729"/>
    </source>
</evidence>
<dbReference type="SUPFAM" id="SSF56112">
    <property type="entry name" value="Protein kinase-like (PK-like)"/>
    <property type="match status" value="1"/>
</dbReference>
<name>A0A834SIG8_9FABA</name>
<dbReference type="InterPro" id="IPR001245">
    <property type="entry name" value="Ser-Thr/Tyr_kinase_cat_dom"/>
</dbReference>
<evidence type="ECO:0000256" key="3">
    <source>
        <dbReference type="ARBA" id="ARBA00008536"/>
    </source>
</evidence>
<comment type="similarity">
    <text evidence="4">In the C-terminal section; belongs to the protein kinase superfamily. Ser/Thr protein kinase family.</text>
</comment>
<dbReference type="Gene3D" id="1.10.510.10">
    <property type="entry name" value="Transferase(Phosphotransferase) domain 1"/>
    <property type="match status" value="1"/>
</dbReference>
<dbReference type="GO" id="GO:0006952">
    <property type="term" value="P:defense response"/>
    <property type="evidence" value="ECO:0007669"/>
    <property type="project" value="UniProtKB-ARBA"/>
</dbReference>
<evidence type="ECO:0000256" key="20">
    <source>
        <dbReference type="ARBA" id="ARBA00023136"/>
    </source>
</evidence>
<dbReference type="InterPro" id="IPR002219">
    <property type="entry name" value="PKC_DAG/PE"/>
</dbReference>